<name>A0A545UNL8_9HYPO</name>
<dbReference type="AlphaFoldDB" id="A0A545UNL8"/>
<evidence type="ECO:0000313" key="2">
    <source>
        <dbReference type="Proteomes" id="UP000315783"/>
    </source>
</evidence>
<keyword evidence="2" id="KW-1185">Reference proteome</keyword>
<evidence type="ECO:0000313" key="1">
    <source>
        <dbReference type="EMBL" id="TQV91041.1"/>
    </source>
</evidence>
<sequence>METRSGQAKEQLGDQKERVKSWRTILFVEARRIMRVLEETGHTCLCLLSRPVLRWPCRGTDGAYMRGHLVVLLEYARMLQPIPSVQPCICFSTF</sequence>
<comment type="caution">
    <text evidence="1">The sequence shown here is derived from an EMBL/GenBank/DDBJ whole genome shotgun (WGS) entry which is preliminary data.</text>
</comment>
<reference evidence="1 2" key="1">
    <citation type="journal article" date="2019" name="Appl. Microbiol. Biotechnol.">
        <title>Genome sequence of Isaria javanica and comparative genome analysis insights into family S53 peptidase evolution in fungal entomopathogens.</title>
        <authorList>
            <person name="Lin R."/>
            <person name="Zhang X."/>
            <person name="Xin B."/>
            <person name="Zou M."/>
            <person name="Gao Y."/>
            <person name="Qin F."/>
            <person name="Hu Q."/>
            <person name="Xie B."/>
            <person name="Cheng X."/>
        </authorList>
    </citation>
    <scope>NUCLEOTIDE SEQUENCE [LARGE SCALE GENOMIC DNA]</scope>
    <source>
        <strain evidence="1 2">IJ1G</strain>
    </source>
</reference>
<protein>
    <submittedName>
        <fullName evidence="1">Uncharacterized protein</fullName>
    </submittedName>
</protein>
<dbReference type="Proteomes" id="UP000315783">
    <property type="component" value="Unassembled WGS sequence"/>
</dbReference>
<gene>
    <name evidence="1" type="ORF">IF1G_10276</name>
</gene>
<proteinExistence type="predicted"/>
<organism evidence="1 2">
    <name type="scientific">Cordyceps javanica</name>
    <dbReference type="NCBI Taxonomy" id="43265"/>
    <lineage>
        <taxon>Eukaryota</taxon>
        <taxon>Fungi</taxon>
        <taxon>Dikarya</taxon>
        <taxon>Ascomycota</taxon>
        <taxon>Pezizomycotina</taxon>
        <taxon>Sordariomycetes</taxon>
        <taxon>Hypocreomycetidae</taxon>
        <taxon>Hypocreales</taxon>
        <taxon>Cordycipitaceae</taxon>
        <taxon>Cordyceps</taxon>
    </lineage>
</organism>
<accession>A0A545UNL8</accession>
<dbReference type="EMBL" id="SPUK01000021">
    <property type="protein sequence ID" value="TQV91041.1"/>
    <property type="molecule type" value="Genomic_DNA"/>
</dbReference>